<comment type="caution">
    <text evidence="2">The sequence shown here is derived from an EMBL/GenBank/DDBJ whole genome shotgun (WGS) entry which is preliminary data.</text>
</comment>
<evidence type="ECO:0000256" key="1">
    <source>
        <dbReference type="SAM" id="MobiDB-lite"/>
    </source>
</evidence>
<proteinExistence type="predicted"/>
<dbReference type="EMBL" id="CAJVQB010019293">
    <property type="protein sequence ID" value="CAG8790657.1"/>
    <property type="molecule type" value="Genomic_DNA"/>
</dbReference>
<organism evidence="2 3">
    <name type="scientific">Gigaspora margarita</name>
    <dbReference type="NCBI Taxonomy" id="4874"/>
    <lineage>
        <taxon>Eukaryota</taxon>
        <taxon>Fungi</taxon>
        <taxon>Fungi incertae sedis</taxon>
        <taxon>Mucoromycota</taxon>
        <taxon>Glomeromycotina</taxon>
        <taxon>Glomeromycetes</taxon>
        <taxon>Diversisporales</taxon>
        <taxon>Gigasporaceae</taxon>
        <taxon>Gigaspora</taxon>
    </lineage>
</organism>
<accession>A0ABN7VPB6</accession>
<reference evidence="2 3" key="1">
    <citation type="submission" date="2021-06" db="EMBL/GenBank/DDBJ databases">
        <authorList>
            <person name="Kallberg Y."/>
            <person name="Tangrot J."/>
            <person name="Rosling A."/>
        </authorList>
    </citation>
    <scope>NUCLEOTIDE SEQUENCE [LARGE SCALE GENOMIC DNA]</scope>
    <source>
        <strain evidence="2 3">120-4 pot B 10/14</strain>
    </source>
</reference>
<feature type="region of interest" description="Disordered" evidence="1">
    <location>
        <begin position="1"/>
        <end position="37"/>
    </location>
</feature>
<evidence type="ECO:0000313" key="3">
    <source>
        <dbReference type="Proteomes" id="UP000789901"/>
    </source>
</evidence>
<protein>
    <submittedName>
        <fullName evidence="2">10755_t:CDS:1</fullName>
    </submittedName>
</protein>
<gene>
    <name evidence="2" type="ORF">GMARGA_LOCUS21179</name>
</gene>
<evidence type="ECO:0000313" key="2">
    <source>
        <dbReference type="EMBL" id="CAG8790657.1"/>
    </source>
</evidence>
<sequence length="48" mass="5243">MPPNHLTQNFNNHSESHGHSGSDGHGHSGSDNNGLGTELEGMLFEYYM</sequence>
<feature type="compositionally biased region" description="Polar residues" evidence="1">
    <location>
        <begin position="1"/>
        <end position="10"/>
    </location>
</feature>
<name>A0ABN7VPB6_GIGMA</name>
<feature type="compositionally biased region" description="Basic and acidic residues" evidence="1">
    <location>
        <begin position="14"/>
        <end position="28"/>
    </location>
</feature>
<keyword evidence="3" id="KW-1185">Reference proteome</keyword>
<dbReference type="Proteomes" id="UP000789901">
    <property type="component" value="Unassembled WGS sequence"/>
</dbReference>